<dbReference type="CDD" id="cd00051">
    <property type="entry name" value="EFh"/>
    <property type="match status" value="1"/>
</dbReference>
<dbReference type="GO" id="GO:0005509">
    <property type="term" value="F:calcium ion binding"/>
    <property type="evidence" value="ECO:0007669"/>
    <property type="project" value="InterPro"/>
</dbReference>
<dbReference type="AlphaFoldDB" id="A0AB34IK12"/>
<name>A0AB34IK12_PRYPA</name>
<proteinExistence type="predicted"/>
<sequence>MAEMRKRQIETMFNSLDTEGRGSIDLQEFMQLRDKSAALDEEKLCQIFNEQDKEGTGVIELHEFQQIVEEQKLLEFFAVVIDDGTKNKKREPDQRLGHPSTGKVGLSQVLQR</sequence>
<dbReference type="InterPro" id="IPR002048">
    <property type="entry name" value="EF_hand_dom"/>
</dbReference>
<accession>A0AB34IK12</accession>
<evidence type="ECO:0000256" key="1">
    <source>
        <dbReference type="SAM" id="MobiDB-lite"/>
    </source>
</evidence>
<evidence type="ECO:0000313" key="3">
    <source>
        <dbReference type="EMBL" id="KAL1500260.1"/>
    </source>
</evidence>
<dbReference type="Pfam" id="PF13499">
    <property type="entry name" value="EF-hand_7"/>
    <property type="match status" value="1"/>
</dbReference>
<dbReference type="Proteomes" id="UP001515480">
    <property type="component" value="Unassembled WGS sequence"/>
</dbReference>
<reference evidence="3 4" key="1">
    <citation type="journal article" date="2024" name="Science">
        <title>Giant polyketide synthase enzymes in the biosynthesis of giant marine polyether toxins.</title>
        <authorList>
            <person name="Fallon T.R."/>
            <person name="Shende V.V."/>
            <person name="Wierzbicki I.H."/>
            <person name="Pendleton A.L."/>
            <person name="Watervoot N.F."/>
            <person name="Auber R.P."/>
            <person name="Gonzalez D.J."/>
            <person name="Wisecaver J.H."/>
            <person name="Moore B.S."/>
        </authorList>
    </citation>
    <scope>NUCLEOTIDE SEQUENCE [LARGE SCALE GENOMIC DNA]</scope>
    <source>
        <strain evidence="3 4">12B1</strain>
    </source>
</reference>
<feature type="compositionally biased region" description="Basic and acidic residues" evidence="1">
    <location>
        <begin position="87"/>
        <end position="96"/>
    </location>
</feature>
<dbReference type="SUPFAM" id="SSF47473">
    <property type="entry name" value="EF-hand"/>
    <property type="match status" value="1"/>
</dbReference>
<keyword evidence="4" id="KW-1185">Reference proteome</keyword>
<feature type="domain" description="EF-hand" evidence="2">
    <location>
        <begin position="39"/>
        <end position="74"/>
    </location>
</feature>
<dbReference type="SMART" id="SM00054">
    <property type="entry name" value="EFh"/>
    <property type="match status" value="2"/>
</dbReference>
<protein>
    <recommendedName>
        <fullName evidence="2">EF-hand domain-containing protein</fullName>
    </recommendedName>
</protein>
<comment type="caution">
    <text evidence="3">The sequence shown here is derived from an EMBL/GenBank/DDBJ whole genome shotgun (WGS) entry which is preliminary data.</text>
</comment>
<dbReference type="PROSITE" id="PS50222">
    <property type="entry name" value="EF_HAND_2"/>
    <property type="match status" value="1"/>
</dbReference>
<dbReference type="Gene3D" id="1.10.238.10">
    <property type="entry name" value="EF-hand"/>
    <property type="match status" value="1"/>
</dbReference>
<dbReference type="EMBL" id="JBGBPQ010000023">
    <property type="protein sequence ID" value="KAL1500260.1"/>
    <property type="molecule type" value="Genomic_DNA"/>
</dbReference>
<dbReference type="InterPro" id="IPR011992">
    <property type="entry name" value="EF-hand-dom_pair"/>
</dbReference>
<gene>
    <name evidence="3" type="ORF">AB1Y20_012928</name>
</gene>
<evidence type="ECO:0000259" key="2">
    <source>
        <dbReference type="PROSITE" id="PS50222"/>
    </source>
</evidence>
<feature type="region of interest" description="Disordered" evidence="1">
    <location>
        <begin position="87"/>
        <end position="112"/>
    </location>
</feature>
<organism evidence="3 4">
    <name type="scientific">Prymnesium parvum</name>
    <name type="common">Toxic golden alga</name>
    <dbReference type="NCBI Taxonomy" id="97485"/>
    <lineage>
        <taxon>Eukaryota</taxon>
        <taxon>Haptista</taxon>
        <taxon>Haptophyta</taxon>
        <taxon>Prymnesiophyceae</taxon>
        <taxon>Prymnesiales</taxon>
        <taxon>Prymnesiaceae</taxon>
        <taxon>Prymnesium</taxon>
    </lineage>
</organism>
<evidence type="ECO:0000313" key="4">
    <source>
        <dbReference type="Proteomes" id="UP001515480"/>
    </source>
</evidence>